<evidence type="ECO:0000313" key="8">
    <source>
        <dbReference type="Proteomes" id="UP000245368"/>
    </source>
</evidence>
<dbReference type="OrthoDB" id="9803297at2"/>
<proteinExistence type="inferred from homology"/>
<comment type="similarity">
    <text evidence="1 5">Belongs to the Glu/Leu/Phe/Val dehydrogenases family.</text>
</comment>
<dbReference type="GO" id="GO:0016639">
    <property type="term" value="F:oxidoreductase activity, acting on the CH-NH2 group of donors, NAD or NADP as acceptor"/>
    <property type="evidence" value="ECO:0007669"/>
    <property type="project" value="InterPro"/>
</dbReference>
<dbReference type="InterPro" id="IPR036291">
    <property type="entry name" value="NAD(P)-bd_dom_sf"/>
</dbReference>
<sequence>MLMFDEMQGRGHEQVTLLSHAASGLRAVLTIHSTVLGPAIAGCRLVTVEEDLAIKGALALSESMTLKAALTGLNYGGASCVLLSPDTLLAEEGGDAQGHAREALFRALGRQISHFGGRVILTEDVRVSGQDIAYVAQETSSTMGMNTDTAAATAYGVYRGIKAAARFTLGSESMRNVRVAILGVGTVGRLLAGYLHREGARLSVADAHPERAEELADELEHVQVLGVEELIDSPCDVLAPCAFGYSIRSQDIPRLQCRLIAGAEHHPLSRTSEELVREAGITYIPDFAINGAGLIASARHLTPEQAGEQIYTIVSRITALAEQHHKPPHRVARKMAERRLELIGSLGRA</sequence>
<evidence type="ECO:0000256" key="1">
    <source>
        <dbReference type="ARBA" id="ARBA00006382"/>
    </source>
</evidence>
<evidence type="ECO:0000256" key="4">
    <source>
        <dbReference type="PIRSR" id="PIRSR000188-2"/>
    </source>
</evidence>
<feature type="domain" description="Glutamate/phenylalanine/leucine/valine/L-tryptophan dehydrogenase C-terminal" evidence="6">
    <location>
        <begin position="147"/>
        <end position="348"/>
    </location>
</feature>
<evidence type="ECO:0000259" key="6">
    <source>
        <dbReference type="SMART" id="SM00839"/>
    </source>
</evidence>
<dbReference type="PIRSF" id="PIRSF000188">
    <property type="entry name" value="Phe_leu_dh"/>
    <property type="match status" value="1"/>
</dbReference>
<feature type="binding site" evidence="4">
    <location>
        <begin position="183"/>
        <end position="188"/>
    </location>
    <ligand>
        <name>NAD(+)</name>
        <dbReference type="ChEBI" id="CHEBI:57540"/>
    </ligand>
</feature>
<dbReference type="AlphaFoldDB" id="A0A2Z3JAZ7"/>
<dbReference type="Gene3D" id="3.40.50.720">
    <property type="entry name" value="NAD(P)-binding Rossmann-like Domain"/>
    <property type="match status" value="1"/>
</dbReference>
<dbReference type="SUPFAM" id="SSF53223">
    <property type="entry name" value="Aminoacid dehydrogenase-like, N-terminal domain"/>
    <property type="match status" value="1"/>
</dbReference>
<organism evidence="7 8">
    <name type="scientific">Deinococcus irradiatisoli</name>
    <dbReference type="NCBI Taxonomy" id="2202254"/>
    <lineage>
        <taxon>Bacteria</taxon>
        <taxon>Thermotogati</taxon>
        <taxon>Deinococcota</taxon>
        <taxon>Deinococci</taxon>
        <taxon>Deinococcales</taxon>
        <taxon>Deinococcaceae</taxon>
        <taxon>Deinococcus</taxon>
    </lineage>
</organism>
<evidence type="ECO:0000256" key="2">
    <source>
        <dbReference type="ARBA" id="ARBA00023002"/>
    </source>
</evidence>
<dbReference type="InterPro" id="IPR016211">
    <property type="entry name" value="Glu/Phe/Leu/Val/Trp_DH_bac/arc"/>
</dbReference>
<dbReference type="RefSeq" id="WP_109825229.1">
    <property type="nucleotide sequence ID" value="NZ_CP029494.1"/>
</dbReference>
<dbReference type="InterPro" id="IPR006096">
    <property type="entry name" value="Glu/Leu/Phe/Val/Trp_DH_C"/>
</dbReference>
<dbReference type="InterPro" id="IPR006097">
    <property type="entry name" value="Glu/Leu/Phe/Val/Trp_DH_dimer"/>
</dbReference>
<name>A0A2Z3JAZ7_9DEIO</name>
<dbReference type="PANTHER" id="PTHR42722:SF1">
    <property type="entry name" value="VALINE DEHYDROGENASE"/>
    <property type="match status" value="1"/>
</dbReference>
<dbReference type="PANTHER" id="PTHR42722">
    <property type="entry name" value="LEUCINE DEHYDROGENASE"/>
    <property type="match status" value="1"/>
</dbReference>
<dbReference type="Pfam" id="PF02812">
    <property type="entry name" value="ELFV_dehydrog_N"/>
    <property type="match status" value="1"/>
</dbReference>
<keyword evidence="8" id="KW-1185">Reference proteome</keyword>
<dbReference type="InterPro" id="IPR046346">
    <property type="entry name" value="Aminoacid_DH-like_N_sf"/>
</dbReference>
<dbReference type="GO" id="GO:0006520">
    <property type="term" value="P:amino acid metabolic process"/>
    <property type="evidence" value="ECO:0007669"/>
    <property type="project" value="InterPro"/>
</dbReference>
<dbReference type="Pfam" id="PF00208">
    <property type="entry name" value="ELFV_dehydrog"/>
    <property type="match status" value="1"/>
</dbReference>
<dbReference type="Proteomes" id="UP000245368">
    <property type="component" value="Chromosome"/>
</dbReference>
<dbReference type="InterPro" id="IPR006095">
    <property type="entry name" value="Glu/Leu/Phe/Val/Trp_DH"/>
</dbReference>
<keyword evidence="3 4" id="KW-0520">NAD</keyword>
<dbReference type="GO" id="GO:0000166">
    <property type="term" value="F:nucleotide binding"/>
    <property type="evidence" value="ECO:0007669"/>
    <property type="project" value="UniProtKB-KW"/>
</dbReference>
<evidence type="ECO:0000256" key="5">
    <source>
        <dbReference type="RuleBase" id="RU004417"/>
    </source>
</evidence>
<dbReference type="EMBL" id="CP029494">
    <property type="protein sequence ID" value="AWN22293.1"/>
    <property type="molecule type" value="Genomic_DNA"/>
</dbReference>
<keyword evidence="2 5" id="KW-0560">Oxidoreductase</keyword>
<accession>A0A2Z3JAZ7</accession>
<protein>
    <submittedName>
        <fullName evidence="7">Glu/Leu/Phe/Val dehydrogenase</fullName>
    </submittedName>
</protein>
<dbReference type="Gene3D" id="3.40.50.10860">
    <property type="entry name" value="Leucine Dehydrogenase, chain A, domain 1"/>
    <property type="match status" value="1"/>
</dbReference>
<evidence type="ECO:0000313" key="7">
    <source>
        <dbReference type="EMBL" id="AWN22293.1"/>
    </source>
</evidence>
<dbReference type="KEGG" id="dez:DKM44_02770"/>
<gene>
    <name evidence="7" type="ORF">DKM44_02770</name>
</gene>
<dbReference type="PRINTS" id="PR00082">
    <property type="entry name" value="GLFDHDRGNASE"/>
</dbReference>
<dbReference type="SMART" id="SM00839">
    <property type="entry name" value="ELFV_dehydrog"/>
    <property type="match status" value="1"/>
</dbReference>
<evidence type="ECO:0000256" key="3">
    <source>
        <dbReference type="ARBA" id="ARBA00023027"/>
    </source>
</evidence>
<dbReference type="SUPFAM" id="SSF51735">
    <property type="entry name" value="NAD(P)-binding Rossmann-fold domains"/>
    <property type="match status" value="1"/>
</dbReference>
<reference evidence="7 8" key="1">
    <citation type="submission" date="2018-05" db="EMBL/GenBank/DDBJ databases">
        <title>Complete Genome Sequence of Deinococcus sp. strain 17bor-2.</title>
        <authorList>
            <person name="Srinivasan S."/>
        </authorList>
    </citation>
    <scope>NUCLEOTIDE SEQUENCE [LARGE SCALE GENOMIC DNA]</scope>
    <source>
        <strain evidence="7 8">17bor-2</strain>
    </source>
</reference>
<keyword evidence="4" id="KW-0547">Nucleotide-binding</keyword>
<dbReference type="CDD" id="cd01075">
    <property type="entry name" value="NAD_bind_Leu_Phe_Val_DH"/>
    <property type="match status" value="1"/>
</dbReference>